<evidence type="ECO:0000313" key="12">
    <source>
        <dbReference type="EMBL" id="QDU97883.1"/>
    </source>
</evidence>
<dbReference type="EC" id="3.6.3.-" evidence="12"/>
<dbReference type="Pfam" id="PF00005">
    <property type="entry name" value="ABC_tran"/>
    <property type="match status" value="1"/>
</dbReference>
<dbReference type="InterPro" id="IPR036640">
    <property type="entry name" value="ABC1_TM_sf"/>
</dbReference>
<dbReference type="GO" id="GO:0016887">
    <property type="term" value="F:ATP hydrolysis activity"/>
    <property type="evidence" value="ECO:0007669"/>
    <property type="project" value="InterPro"/>
</dbReference>
<sequence>MRNFVRVLKIALRFRLTLIAAVTCSFMVAGLWGANIGAVYPFVEVVFQGDSMHQWVDERTVESRQSIVDLKKQVADLRQADANNSPAELSLLETRLEAEEASLQGLLWLTPYIKGYLPDDAFATLVLMVVFLMGATAVKGVLLVMNLCLVGRVAQLTTLELRTQFFNRTLDMPLSSFGQDRTSELMSRMSGDVNTIGVGVSQLFTKTIGEPLKMLVCFAGAAFISWRLLLFSLLIAPPAMFLMYRLSGSIKRANRRAMEEMARLYGRLSETFVGITAVKAFSTEGFEKNRFRETALSLFRKQLLIVWYSSFVRVNNEIFGVGVICLAILSGGYLVLTGETHLFGLPMTARPLSFGSLMVFYAFLVGVSDPARKLNEVFNQLQAANAASDRLFEMLDREPTIVDPAEPQPLTSARKEIVFENVTFGYDETAPILHNVNLRIRNGETLAIVGPNGCGKSTLTKLLTRFYDPQQGSVRLENLDLTQVRQHDLRSRIGMVTQNALLFDESIAFNIRYGSPEATDEQVIAAAKKAYAHEFILETEEGYATCVGEQGKRLSGGQQQRVSLARAILRDPDILILDEATSQIDIKSEQLIHEALKNFIVDRTTIMITHRQTTLSLADRVLVMDAGRIHDIGAHDELLARCDIYRRLMHFELKKAA</sequence>
<evidence type="ECO:0000256" key="1">
    <source>
        <dbReference type="ARBA" id="ARBA00004651"/>
    </source>
</evidence>
<keyword evidence="3" id="KW-1003">Cell membrane</keyword>
<dbReference type="Proteomes" id="UP000317648">
    <property type="component" value="Chromosome"/>
</dbReference>
<evidence type="ECO:0000259" key="11">
    <source>
        <dbReference type="PROSITE" id="PS50929"/>
    </source>
</evidence>
<dbReference type="RefSeq" id="WP_145056659.1">
    <property type="nucleotide sequence ID" value="NZ_CP036433.1"/>
</dbReference>
<dbReference type="PROSITE" id="PS00211">
    <property type="entry name" value="ABC_TRANSPORTER_1"/>
    <property type="match status" value="1"/>
</dbReference>
<evidence type="ECO:0000313" key="13">
    <source>
        <dbReference type="Proteomes" id="UP000317648"/>
    </source>
</evidence>
<feature type="domain" description="ABC transporter" evidence="10">
    <location>
        <begin position="417"/>
        <end position="651"/>
    </location>
</feature>
<feature type="transmembrane region" description="Helical" evidence="9">
    <location>
        <begin position="12"/>
        <end position="34"/>
    </location>
</feature>
<dbReference type="Pfam" id="PF00664">
    <property type="entry name" value="ABC_membrane"/>
    <property type="match status" value="1"/>
</dbReference>
<dbReference type="InterPro" id="IPR011527">
    <property type="entry name" value="ABC1_TM_dom"/>
</dbReference>
<comment type="subcellular location">
    <subcellularLocation>
        <location evidence="1">Cell membrane</location>
        <topology evidence="1">Multi-pass membrane protein</topology>
    </subcellularLocation>
</comment>
<dbReference type="SMART" id="SM00382">
    <property type="entry name" value="AAA"/>
    <property type="match status" value="1"/>
</dbReference>
<keyword evidence="4 9" id="KW-0812">Transmembrane</keyword>
<dbReference type="InterPro" id="IPR039421">
    <property type="entry name" value="Type_1_exporter"/>
</dbReference>
<keyword evidence="8 9" id="KW-0472">Membrane</keyword>
<accession>A0A518E1E2</accession>
<dbReference type="PROSITE" id="PS50929">
    <property type="entry name" value="ABC_TM1F"/>
    <property type="match status" value="1"/>
</dbReference>
<dbReference type="InterPro" id="IPR017871">
    <property type="entry name" value="ABC_transporter-like_CS"/>
</dbReference>
<dbReference type="PROSITE" id="PS50893">
    <property type="entry name" value="ABC_TRANSPORTER_2"/>
    <property type="match status" value="1"/>
</dbReference>
<keyword evidence="2" id="KW-0813">Transport</keyword>
<reference evidence="12 13" key="1">
    <citation type="submission" date="2019-02" db="EMBL/GenBank/DDBJ databases">
        <title>Deep-cultivation of Planctomycetes and their phenomic and genomic characterization uncovers novel biology.</title>
        <authorList>
            <person name="Wiegand S."/>
            <person name="Jogler M."/>
            <person name="Boedeker C."/>
            <person name="Pinto D."/>
            <person name="Vollmers J."/>
            <person name="Rivas-Marin E."/>
            <person name="Kohn T."/>
            <person name="Peeters S.H."/>
            <person name="Heuer A."/>
            <person name="Rast P."/>
            <person name="Oberbeckmann S."/>
            <person name="Bunk B."/>
            <person name="Jeske O."/>
            <person name="Meyerdierks A."/>
            <person name="Storesund J.E."/>
            <person name="Kallscheuer N."/>
            <person name="Luecker S."/>
            <person name="Lage O.M."/>
            <person name="Pohl T."/>
            <person name="Merkel B.J."/>
            <person name="Hornburger P."/>
            <person name="Mueller R.-W."/>
            <person name="Bruemmer F."/>
            <person name="Labrenz M."/>
            <person name="Spormann A.M."/>
            <person name="Op den Camp H."/>
            <person name="Overmann J."/>
            <person name="Amann R."/>
            <person name="Jetten M.S.M."/>
            <person name="Mascher T."/>
            <person name="Medema M.H."/>
            <person name="Devos D.P."/>
            <person name="Kaster A.-K."/>
            <person name="Ovreas L."/>
            <person name="Rohde M."/>
            <person name="Galperin M.Y."/>
            <person name="Jogler C."/>
        </authorList>
    </citation>
    <scope>NUCLEOTIDE SEQUENCE [LARGE SCALE GENOMIC DNA]</scope>
    <source>
        <strain evidence="12 13">Pla85_3_4</strain>
    </source>
</reference>
<evidence type="ECO:0000256" key="2">
    <source>
        <dbReference type="ARBA" id="ARBA00022448"/>
    </source>
</evidence>
<evidence type="ECO:0000256" key="6">
    <source>
        <dbReference type="ARBA" id="ARBA00022840"/>
    </source>
</evidence>
<evidence type="ECO:0000259" key="10">
    <source>
        <dbReference type="PROSITE" id="PS50893"/>
    </source>
</evidence>
<evidence type="ECO:0000256" key="3">
    <source>
        <dbReference type="ARBA" id="ARBA00022475"/>
    </source>
</evidence>
<evidence type="ECO:0000256" key="9">
    <source>
        <dbReference type="SAM" id="Phobius"/>
    </source>
</evidence>
<evidence type="ECO:0000256" key="4">
    <source>
        <dbReference type="ARBA" id="ARBA00022692"/>
    </source>
</evidence>
<gene>
    <name evidence="12" type="ORF">Pla8534_57400</name>
</gene>
<evidence type="ECO:0000256" key="5">
    <source>
        <dbReference type="ARBA" id="ARBA00022741"/>
    </source>
</evidence>
<dbReference type="GO" id="GO:0005524">
    <property type="term" value="F:ATP binding"/>
    <property type="evidence" value="ECO:0007669"/>
    <property type="project" value="UniProtKB-KW"/>
</dbReference>
<evidence type="ECO:0000256" key="7">
    <source>
        <dbReference type="ARBA" id="ARBA00022989"/>
    </source>
</evidence>
<evidence type="ECO:0000256" key="8">
    <source>
        <dbReference type="ARBA" id="ARBA00023136"/>
    </source>
</evidence>
<dbReference type="AlphaFoldDB" id="A0A518E1E2"/>
<feature type="domain" description="ABC transmembrane type-1" evidence="11">
    <location>
        <begin position="101"/>
        <end position="383"/>
    </location>
</feature>
<dbReference type="CDD" id="cd18552">
    <property type="entry name" value="ABC_6TM_MsbA_like"/>
    <property type="match status" value="1"/>
</dbReference>
<feature type="transmembrane region" description="Helical" evidence="9">
    <location>
        <begin position="215"/>
        <end position="236"/>
    </location>
</feature>
<dbReference type="Gene3D" id="3.40.50.300">
    <property type="entry name" value="P-loop containing nucleotide triphosphate hydrolases"/>
    <property type="match status" value="1"/>
</dbReference>
<keyword evidence="13" id="KW-1185">Reference proteome</keyword>
<dbReference type="OrthoDB" id="9762778at2"/>
<keyword evidence="7 9" id="KW-1133">Transmembrane helix</keyword>
<name>A0A518E1E2_9BACT</name>
<feature type="transmembrane region" description="Helical" evidence="9">
    <location>
        <begin position="318"/>
        <end position="336"/>
    </location>
</feature>
<dbReference type="SUPFAM" id="SSF90123">
    <property type="entry name" value="ABC transporter transmembrane region"/>
    <property type="match status" value="1"/>
</dbReference>
<feature type="transmembrane region" description="Helical" evidence="9">
    <location>
        <begin position="121"/>
        <end position="145"/>
    </location>
</feature>
<dbReference type="KEGG" id="lcre:Pla8534_57400"/>
<dbReference type="PANTHER" id="PTHR43394">
    <property type="entry name" value="ATP-DEPENDENT PERMEASE MDL1, MITOCHONDRIAL"/>
    <property type="match status" value="1"/>
</dbReference>
<feature type="transmembrane region" description="Helical" evidence="9">
    <location>
        <begin position="348"/>
        <end position="367"/>
    </location>
</feature>
<organism evidence="12 13">
    <name type="scientific">Lignipirellula cremea</name>
    <dbReference type="NCBI Taxonomy" id="2528010"/>
    <lineage>
        <taxon>Bacteria</taxon>
        <taxon>Pseudomonadati</taxon>
        <taxon>Planctomycetota</taxon>
        <taxon>Planctomycetia</taxon>
        <taxon>Pirellulales</taxon>
        <taxon>Pirellulaceae</taxon>
        <taxon>Lignipirellula</taxon>
    </lineage>
</organism>
<dbReference type="EMBL" id="CP036433">
    <property type="protein sequence ID" value="QDU97883.1"/>
    <property type="molecule type" value="Genomic_DNA"/>
</dbReference>
<keyword evidence="12" id="KW-0378">Hydrolase</keyword>
<dbReference type="FunFam" id="3.40.50.300:FF:000299">
    <property type="entry name" value="ABC transporter ATP-binding protein/permease"/>
    <property type="match status" value="1"/>
</dbReference>
<dbReference type="InterPro" id="IPR003439">
    <property type="entry name" value="ABC_transporter-like_ATP-bd"/>
</dbReference>
<dbReference type="GO" id="GO:0005886">
    <property type="term" value="C:plasma membrane"/>
    <property type="evidence" value="ECO:0007669"/>
    <property type="project" value="UniProtKB-SubCell"/>
</dbReference>
<dbReference type="InterPro" id="IPR003593">
    <property type="entry name" value="AAA+_ATPase"/>
</dbReference>
<protein>
    <submittedName>
        <fullName evidence="12">Multidrug export ATP-binding/permease protein</fullName>
        <ecNumber evidence="12">3.6.3.-</ecNumber>
    </submittedName>
</protein>
<keyword evidence="5" id="KW-0547">Nucleotide-binding</keyword>
<keyword evidence="6 12" id="KW-0067">ATP-binding</keyword>
<dbReference type="SUPFAM" id="SSF52540">
    <property type="entry name" value="P-loop containing nucleoside triphosphate hydrolases"/>
    <property type="match status" value="1"/>
</dbReference>
<dbReference type="PANTHER" id="PTHR43394:SF1">
    <property type="entry name" value="ATP-BINDING CASSETTE SUB-FAMILY B MEMBER 10, MITOCHONDRIAL"/>
    <property type="match status" value="1"/>
</dbReference>
<dbReference type="GO" id="GO:0015421">
    <property type="term" value="F:ABC-type oligopeptide transporter activity"/>
    <property type="evidence" value="ECO:0007669"/>
    <property type="project" value="TreeGrafter"/>
</dbReference>
<proteinExistence type="predicted"/>
<dbReference type="InterPro" id="IPR027417">
    <property type="entry name" value="P-loop_NTPase"/>
</dbReference>
<dbReference type="Gene3D" id="1.20.1560.10">
    <property type="entry name" value="ABC transporter type 1, transmembrane domain"/>
    <property type="match status" value="1"/>
</dbReference>